<evidence type="ECO:0000259" key="6">
    <source>
        <dbReference type="Pfam" id="PF04357"/>
    </source>
</evidence>
<gene>
    <name evidence="7" type="ORF">CV103_16710</name>
</gene>
<keyword evidence="3 5" id="KW-1133">Transmembrane helix</keyword>
<dbReference type="RefSeq" id="WP_107395603.1">
    <property type="nucleotide sequence ID" value="NZ_PHHF01000071.1"/>
</dbReference>
<comment type="caution">
    <text evidence="7">The sequence shown here is derived from an EMBL/GenBank/DDBJ whole genome shotgun (WGS) entry which is preliminary data.</text>
</comment>
<dbReference type="PANTHER" id="PTHR36985:SF1">
    <property type="entry name" value="TRANSLOCATION AND ASSEMBLY MODULE SUBUNIT TAMB"/>
    <property type="match status" value="1"/>
</dbReference>
<evidence type="ECO:0000256" key="4">
    <source>
        <dbReference type="ARBA" id="ARBA00023136"/>
    </source>
</evidence>
<reference evidence="7 8" key="1">
    <citation type="submission" date="2017-11" db="EMBL/GenBank/DDBJ databases">
        <title>Sphingomonas oleivorans sp. nov., isolated from oil-contaminated soil.</title>
        <authorList>
            <person name="Wang L."/>
            <person name="Chen L."/>
        </authorList>
    </citation>
    <scope>NUCLEOTIDE SEQUENCE [LARGE SCALE GENOMIC DNA]</scope>
    <source>
        <strain evidence="7 8">K101</strain>
    </source>
</reference>
<evidence type="ECO:0000256" key="3">
    <source>
        <dbReference type="ARBA" id="ARBA00022989"/>
    </source>
</evidence>
<name>A0A2T4HPB1_9SPHN</name>
<dbReference type="GO" id="GO:0005886">
    <property type="term" value="C:plasma membrane"/>
    <property type="evidence" value="ECO:0007669"/>
    <property type="project" value="InterPro"/>
</dbReference>
<evidence type="ECO:0000313" key="7">
    <source>
        <dbReference type="EMBL" id="PTD17634.1"/>
    </source>
</evidence>
<dbReference type="EMBL" id="PHHF01000071">
    <property type="protein sequence ID" value="PTD17634.1"/>
    <property type="molecule type" value="Genomic_DNA"/>
</dbReference>
<dbReference type="GO" id="GO:0009306">
    <property type="term" value="P:protein secretion"/>
    <property type="evidence" value="ECO:0007669"/>
    <property type="project" value="InterPro"/>
</dbReference>
<proteinExistence type="predicted"/>
<evidence type="ECO:0000313" key="8">
    <source>
        <dbReference type="Proteomes" id="UP000241206"/>
    </source>
</evidence>
<keyword evidence="8" id="KW-1185">Reference proteome</keyword>
<dbReference type="PANTHER" id="PTHR36985">
    <property type="entry name" value="TRANSLOCATION AND ASSEMBLY MODULE SUBUNIT TAMB"/>
    <property type="match status" value="1"/>
</dbReference>
<feature type="transmembrane region" description="Helical" evidence="5">
    <location>
        <begin position="30"/>
        <end position="49"/>
    </location>
</feature>
<sequence>MSVDDPATAPPPEEEAPPPRRRRLWAPLRWLLWSLLGLVALAGAALLAIDTGPGHRFLADRIAALSPSSGLKIRIGRIDGSIWGRTRLRDLRLYDPRGLFLEVPELDLDWKPRAWIANTLHVDRLATDLAILHRLPKLNPSRKAGPILPGFDIHLGNLDIRALRLEPGVAGDPRVARIKGRADIRGGRALVDLAAATNAGDDLRLLLDAEPDRDRFDLSARLDAPKGSVVGKLAGTDHPIVLAVAGDGTWKVWNGGAQLDIGPHRVVDLKLGVREGSYSLSGGLAPAPLLKGKLQRLTAPRILVTGEAKLADRKLDSTLSLRSPALTVDMTGVLDLAKSAFQGTQLNLRLLKPPALFPNMTGTNVRLRVLLDGPFKAATFDYLLTADRAAFDDTGFEGVRAQGRGQLAGVPVKLPVRLAARRVTGVGDVAGGILANLLVDGKLDVTAKDVRGQGLALSSDKLKGKLSLYLDLVTGRYDVGVSGGLTRYLIPGIGLVDVTSDLKVVPGAGGRGTMVQGTGRAWVRRFDNAFFAGLAGGLPDIETGLVRGPDGILLFRNLRLRGPAITITGDGMRRRDGTFQFEGSGRQGQYGPFTLKLDGDISRPKVDLALARPMDALGLDAVRVLLDPNPQGFAYTADGGSILGPFTSNGQILLPQGSPATIGVAALDVAGTRASGALRSETGGFLGRLGLAGGGIDGELLFRPVLGVQEIESHLALRDARFPGPPEIGVRRGRVDGSIRLDPAGLSINGRLAAFGVRRGGFTLGRLRAETELAAGRGKVSATLAGTRGRAFVFNVDADVAPDRVALNGSGRLDGRPLRLVTPAVLTAEEEGGWRLASTRLEYNGGGATLAGRYSPTAVEVDAGLERMPLTALDILVPRLALGGQATGRLEYRWAQGALPTGRADFKVRGLTRSGLVLSSTPVDMGLAAALTGDRAVARAVVATGGKTIGRAQARIAPLTGEGDIVSRLMNAPLFAQLRYVGPADTLWRLTGIGTIDISGPLSVSADATGRLADPQIRGSLRTDAGRVESAVSGTVISNVKAQGRFNGSRLVIDSLTGTTSDDGSISGRGSFDFASASGFAMDLAADANHAVLINRDDIGATVTGPIRITAARGGGMIAGDVTLDRSRFRLGRAAAAEVPVLKVTEVNRPVDEDEDNSPPMPWRLDLKAKARNRLAVTGLGLDSEWRADLEIRGTIDNPAIKGRADLVRGGYEFSGRRFDLERGSIRFLGETPIDPVLDIVAQADISDLNATIRVSGTGLRPEINFTSIPALPEDELLSRLLFGTSITNLSAPEALQLAAAVASLQSGGTGLNPINAVRQATGLDRLRILPADTTTGQGTSIAAGKYITRKTYVELITDGAGYSATRVEFQITRWLSLLSSISTIGRTSANVRVSKDY</sequence>
<dbReference type="InterPro" id="IPR007452">
    <property type="entry name" value="TamB_C"/>
</dbReference>
<organism evidence="7 8">
    <name type="scientific">Edaphosphingomonas fennica</name>
    <dbReference type="NCBI Taxonomy" id="114404"/>
    <lineage>
        <taxon>Bacteria</taxon>
        <taxon>Pseudomonadati</taxon>
        <taxon>Pseudomonadota</taxon>
        <taxon>Alphaproteobacteria</taxon>
        <taxon>Sphingomonadales</taxon>
        <taxon>Rhizorhabdaceae</taxon>
        <taxon>Edaphosphingomonas</taxon>
    </lineage>
</organism>
<dbReference type="Proteomes" id="UP000241206">
    <property type="component" value="Unassembled WGS sequence"/>
</dbReference>
<protein>
    <recommendedName>
        <fullName evidence="6">Translocation and assembly module TamB C-terminal domain-containing protein</fullName>
    </recommendedName>
</protein>
<keyword evidence="2 5" id="KW-0812">Transmembrane</keyword>
<evidence type="ECO:0000256" key="1">
    <source>
        <dbReference type="ARBA" id="ARBA00004167"/>
    </source>
</evidence>
<dbReference type="Pfam" id="PF04357">
    <property type="entry name" value="TamB"/>
    <property type="match status" value="1"/>
</dbReference>
<accession>A0A2T4HPB1</accession>
<keyword evidence="4 5" id="KW-0472">Membrane</keyword>
<evidence type="ECO:0000256" key="5">
    <source>
        <dbReference type="SAM" id="Phobius"/>
    </source>
</evidence>
<feature type="domain" description="Translocation and assembly module TamB C-terminal" evidence="6">
    <location>
        <begin position="1055"/>
        <end position="1393"/>
    </location>
</feature>
<evidence type="ECO:0000256" key="2">
    <source>
        <dbReference type="ARBA" id="ARBA00022692"/>
    </source>
</evidence>
<comment type="subcellular location">
    <subcellularLocation>
        <location evidence="1">Membrane</location>
        <topology evidence="1">Single-pass membrane protein</topology>
    </subcellularLocation>
</comment>